<dbReference type="Proteomes" id="UP000077734">
    <property type="component" value="Unassembled WGS sequence"/>
</dbReference>
<dbReference type="AlphaFoldDB" id="A0AA91DGE8"/>
<protein>
    <recommendedName>
        <fullName evidence="1">Thioredoxin-like fold domain-containing protein</fullName>
    </recommendedName>
</protein>
<accession>A0AA91DGE8</accession>
<dbReference type="Gene3D" id="3.40.30.10">
    <property type="entry name" value="Glutaredoxin"/>
    <property type="match status" value="1"/>
</dbReference>
<comment type="caution">
    <text evidence="2">The sequence shown here is derived from an EMBL/GenBank/DDBJ whole genome shotgun (WGS) entry which is preliminary data.</text>
</comment>
<dbReference type="InterPro" id="IPR012336">
    <property type="entry name" value="Thioredoxin-like_fold"/>
</dbReference>
<dbReference type="CDD" id="cd02947">
    <property type="entry name" value="TRX_family"/>
    <property type="match status" value="1"/>
</dbReference>
<reference evidence="2 3" key="1">
    <citation type="submission" date="2016-03" db="EMBL/GenBank/DDBJ databases">
        <authorList>
            <person name="Heylen K."/>
            <person name="De Vos P."/>
            <person name="Vekeman B."/>
        </authorList>
    </citation>
    <scope>NUCLEOTIDE SEQUENCE [LARGE SCALE GENOMIC DNA]</scope>
    <source>
        <strain evidence="2 3">R-49807</strain>
    </source>
</reference>
<dbReference type="InterPro" id="IPR036249">
    <property type="entry name" value="Thioredoxin-like_sf"/>
</dbReference>
<organism evidence="2 3">
    <name type="scientific">Methylomonas koyamae</name>
    <dbReference type="NCBI Taxonomy" id="702114"/>
    <lineage>
        <taxon>Bacteria</taxon>
        <taxon>Pseudomonadati</taxon>
        <taxon>Pseudomonadota</taxon>
        <taxon>Gammaproteobacteria</taxon>
        <taxon>Methylococcales</taxon>
        <taxon>Methylococcaceae</taxon>
        <taxon>Methylomonas</taxon>
    </lineage>
</organism>
<name>A0AA91DGE8_9GAMM</name>
<dbReference type="EMBL" id="LUUL01000013">
    <property type="protein sequence ID" value="OAI30082.1"/>
    <property type="molecule type" value="Genomic_DNA"/>
</dbReference>
<sequence>MIAFEAEDCGYCRQFDKQVLSGWSQTMPIVAVNASQPPDGWNLKSALFATPSIVLFCNRREVARYTGYQGAEKFWQWLQGLHSPASTSIHPGYAG</sequence>
<dbReference type="Pfam" id="PF13098">
    <property type="entry name" value="Thioredoxin_2"/>
    <property type="match status" value="1"/>
</dbReference>
<keyword evidence="3" id="KW-1185">Reference proteome</keyword>
<feature type="domain" description="Thioredoxin-like fold" evidence="1">
    <location>
        <begin position="1"/>
        <end position="78"/>
    </location>
</feature>
<dbReference type="RefSeq" id="WP_064024170.1">
    <property type="nucleotide sequence ID" value="NZ_CP023669.1"/>
</dbReference>
<evidence type="ECO:0000313" key="2">
    <source>
        <dbReference type="EMBL" id="OAI30082.1"/>
    </source>
</evidence>
<evidence type="ECO:0000313" key="3">
    <source>
        <dbReference type="Proteomes" id="UP000077734"/>
    </source>
</evidence>
<proteinExistence type="predicted"/>
<evidence type="ECO:0000259" key="1">
    <source>
        <dbReference type="Pfam" id="PF13098"/>
    </source>
</evidence>
<dbReference type="SUPFAM" id="SSF52833">
    <property type="entry name" value="Thioredoxin-like"/>
    <property type="match status" value="1"/>
</dbReference>
<gene>
    <name evidence="2" type="ORF">A1356_22235</name>
</gene>